<dbReference type="InterPro" id="IPR036390">
    <property type="entry name" value="WH_DNA-bd_sf"/>
</dbReference>
<comment type="caution">
    <text evidence="7">The sequence shown here is derived from an EMBL/GenBank/DDBJ whole genome shotgun (WGS) entry which is preliminary data.</text>
</comment>
<dbReference type="PIRSF" id="PIRSF005739">
    <property type="entry name" value="O-mtase"/>
    <property type="match status" value="1"/>
</dbReference>
<proteinExistence type="predicted"/>
<dbReference type="GO" id="GO:0046983">
    <property type="term" value="F:protein dimerization activity"/>
    <property type="evidence" value="ECO:0007669"/>
    <property type="project" value="InterPro"/>
</dbReference>
<evidence type="ECO:0000259" key="5">
    <source>
        <dbReference type="Pfam" id="PF00891"/>
    </source>
</evidence>
<sequence>MNFSKEAIVDEMMGFFKSKVITSAFELNIFDAISDKPLTLDEVCRHCNIPVNSGKRLLIALTAMGLIENKDNHYLLNSSAKSYLVSDSKEWLGWLARHIDSFLYPLWAQTANAVKDDSDQRKVVFGDARSWFDILYQNPQDVVDFQEFLGIFAQPFIDGMIDAFDFSKYRHFLDIGSGIGSLPVAVAQHNPNLKISICELPQAASYLRDRLKVTKGGEDIEVITGNIIEGKLPDNTYDLVHLGWMLHDYSPSIQCEILKNIYDSLPSGATFIASETPLNDDESGPLFTALLSINMLVSTDGGVESTREEYLQRFNEVGFVNTRVLTINGPRTLFIGEKE</sequence>
<dbReference type="InterPro" id="IPR029063">
    <property type="entry name" value="SAM-dependent_MTases_sf"/>
</dbReference>
<dbReference type="Gene3D" id="1.10.10.10">
    <property type="entry name" value="Winged helix-like DNA-binding domain superfamily/Winged helix DNA-binding domain"/>
    <property type="match status" value="1"/>
</dbReference>
<dbReference type="SUPFAM" id="SSF53335">
    <property type="entry name" value="S-adenosyl-L-methionine-dependent methyltransferases"/>
    <property type="match status" value="1"/>
</dbReference>
<keyword evidence="8" id="KW-1185">Reference proteome</keyword>
<dbReference type="InterPro" id="IPR036388">
    <property type="entry name" value="WH-like_DNA-bd_sf"/>
</dbReference>
<protein>
    <submittedName>
        <fullName evidence="7">SAM-dependent methyltransferase</fullName>
    </submittedName>
</protein>
<dbReference type="Gene3D" id="3.40.50.150">
    <property type="entry name" value="Vaccinia Virus protein VP39"/>
    <property type="match status" value="1"/>
</dbReference>
<dbReference type="SUPFAM" id="SSF46785">
    <property type="entry name" value="Winged helix' DNA-binding domain"/>
    <property type="match status" value="1"/>
</dbReference>
<dbReference type="InterPro" id="IPR001077">
    <property type="entry name" value="COMT_C"/>
</dbReference>
<dbReference type="Pfam" id="PF08100">
    <property type="entry name" value="Dimerisation"/>
    <property type="match status" value="1"/>
</dbReference>
<gene>
    <name evidence="7" type="ORF">B9G39_19010</name>
</gene>
<evidence type="ECO:0000256" key="1">
    <source>
        <dbReference type="ARBA" id="ARBA00022603"/>
    </source>
</evidence>
<evidence type="ECO:0000256" key="3">
    <source>
        <dbReference type="ARBA" id="ARBA00022691"/>
    </source>
</evidence>
<dbReference type="GO" id="GO:0032259">
    <property type="term" value="P:methylation"/>
    <property type="evidence" value="ECO:0007669"/>
    <property type="project" value="UniProtKB-KW"/>
</dbReference>
<evidence type="ECO:0000256" key="2">
    <source>
        <dbReference type="ARBA" id="ARBA00022679"/>
    </source>
</evidence>
<dbReference type="Pfam" id="PF00891">
    <property type="entry name" value="Methyltransf_2"/>
    <property type="match status" value="1"/>
</dbReference>
<dbReference type="InterPro" id="IPR016461">
    <property type="entry name" value="COMT-like"/>
</dbReference>
<keyword evidence="2 7" id="KW-0808">Transferase</keyword>
<evidence type="ECO:0000313" key="8">
    <source>
        <dbReference type="Proteomes" id="UP000257039"/>
    </source>
</evidence>
<evidence type="ECO:0000256" key="4">
    <source>
        <dbReference type="PIRSR" id="PIRSR005739-1"/>
    </source>
</evidence>
<evidence type="ECO:0000313" key="7">
    <source>
        <dbReference type="EMBL" id="RDH45368.1"/>
    </source>
</evidence>
<dbReference type="Proteomes" id="UP000257039">
    <property type="component" value="Unassembled WGS sequence"/>
</dbReference>
<dbReference type="EMBL" id="NDXW01000001">
    <property type="protein sequence ID" value="RDH45368.1"/>
    <property type="molecule type" value="Genomic_DNA"/>
</dbReference>
<keyword evidence="3" id="KW-0949">S-adenosyl-L-methionine</keyword>
<keyword evidence="1 7" id="KW-0489">Methyltransferase</keyword>
<organism evidence="7 8">
    <name type="scientific">Zooshikella ganghwensis</name>
    <dbReference type="NCBI Taxonomy" id="202772"/>
    <lineage>
        <taxon>Bacteria</taxon>
        <taxon>Pseudomonadati</taxon>
        <taxon>Pseudomonadota</taxon>
        <taxon>Gammaproteobacteria</taxon>
        <taxon>Oceanospirillales</taxon>
        <taxon>Zooshikellaceae</taxon>
        <taxon>Zooshikella</taxon>
    </lineage>
</organism>
<feature type="active site" description="Proton acceptor" evidence="4">
    <location>
        <position position="247"/>
    </location>
</feature>
<evidence type="ECO:0000259" key="6">
    <source>
        <dbReference type="Pfam" id="PF08100"/>
    </source>
</evidence>
<name>A0A4P9VPE3_9GAMM</name>
<feature type="domain" description="O-methyltransferase C-terminal" evidence="5">
    <location>
        <begin position="107"/>
        <end position="319"/>
    </location>
</feature>
<dbReference type="PROSITE" id="PS51683">
    <property type="entry name" value="SAM_OMT_II"/>
    <property type="match status" value="1"/>
</dbReference>
<feature type="domain" description="O-methyltransferase dimerisation" evidence="6">
    <location>
        <begin position="12"/>
        <end position="85"/>
    </location>
</feature>
<dbReference type="PANTHER" id="PTHR43712">
    <property type="entry name" value="PUTATIVE (AFU_ORTHOLOGUE AFUA_4G14580)-RELATED"/>
    <property type="match status" value="1"/>
</dbReference>
<dbReference type="GO" id="GO:0008171">
    <property type="term" value="F:O-methyltransferase activity"/>
    <property type="evidence" value="ECO:0007669"/>
    <property type="project" value="InterPro"/>
</dbReference>
<reference evidence="7 8" key="1">
    <citation type="submission" date="2017-04" db="EMBL/GenBank/DDBJ databases">
        <title>Draft genome sequence of Zooshikella ganghwensis VG4 isolated from Red Sea sediments.</title>
        <authorList>
            <person name="Rehman Z."/>
            <person name="Alam I."/>
            <person name="Kamau A."/>
            <person name="Bajic V."/>
            <person name="Leiknes T."/>
        </authorList>
    </citation>
    <scope>NUCLEOTIDE SEQUENCE [LARGE SCALE GENOMIC DNA]</scope>
    <source>
        <strain evidence="7 8">VG4</strain>
    </source>
</reference>
<dbReference type="RefSeq" id="WP_094788339.1">
    <property type="nucleotide sequence ID" value="NZ_NDXW01000001.1"/>
</dbReference>
<dbReference type="CDD" id="cd02440">
    <property type="entry name" value="AdoMet_MTases"/>
    <property type="match status" value="1"/>
</dbReference>
<dbReference type="PANTHER" id="PTHR43712:SF2">
    <property type="entry name" value="O-METHYLTRANSFERASE CICE"/>
    <property type="match status" value="1"/>
</dbReference>
<dbReference type="AlphaFoldDB" id="A0A4P9VPE3"/>
<dbReference type="InterPro" id="IPR012967">
    <property type="entry name" value="COMT_dimerisation"/>
</dbReference>
<accession>A0A4P9VPE3</accession>